<evidence type="ECO:0000313" key="3">
    <source>
        <dbReference type="EMBL" id="MBY8883661.1"/>
    </source>
</evidence>
<evidence type="ECO:0000256" key="1">
    <source>
        <dbReference type="ARBA" id="ARBA00022679"/>
    </source>
</evidence>
<reference evidence="3 4" key="1">
    <citation type="submission" date="2021-08" db="EMBL/GenBank/DDBJ databases">
        <title>Streptomyces sp. PTM05 isolated from lichen.</title>
        <authorList>
            <person name="Somphong A."/>
            <person name="Phongsopitanun W."/>
            <person name="Tanasupawat S."/>
        </authorList>
    </citation>
    <scope>NUCLEOTIDE SEQUENCE [LARGE SCALE GENOMIC DNA]</scope>
    <source>
        <strain evidence="3 4">Ptm05</strain>
    </source>
</reference>
<proteinExistence type="predicted"/>
<dbReference type="SUPFAM" id="SSF53756">
    <property type="entry name" value="UDP-Glycosyltransferase/glycogen phosphorylase"/>
    <property type="match status" value="1"/>
</dbReference>
<accession>A0ABS7QKF4</accession>
<keyword evidence="1" id="KW-0808">Transferase</keyword>
<dbReference type="RefSeq" id="WP_222973355.1">
    <property type="nucleotide sequence ID" value="NZ_JAINVZ010000001.1"/>
</dbReference>
<comment type="caution">
    <text evidence="3">The sequence shown here is derived from an EMBL/GenBank/DDBJ whole genome shotgun (WGS) entry which is preliminary data.</text>
</comment>
<keyword evidence="4" id="KW-1185">Reference proteome</keyword>
<protein>
    <submittedName>
        <fullName evidence="3">Glycosyltransferase</fullName>
    </submittedName>
</protein>
<dbReference type="InterPro" id="IPR002213">
    <property type="entry name" value="UDP_glucos_trans"/>
</dbReference>
<name>A0ABS7QKF4_9ACTN</name>
<dbReference type="PANTHER" id="PTHR48050">
    <property type="entry name" value="STEROL 3-BETA-GLUCOSYLTRANSFERASE"/>
    <property type="match status" value="1"/>
</dbReference>
<evidence type="ECO:0000313" key="4">
    <source>
        <dbReference type="Proteomes" id="UP001198565"/>
    </source>
</evidence>
<dbReference type="InterPro" id="IPR050426">
    <property type="entry name" value="Glycosyltransferase_28"/>
</dbReference>
<sequence>MRVLLVTWGTTGDALPYAGLGTRLRVAGVMVTVATSERLAPVFRRHGMPVHVLPLAEHEESALAPDRFDRRQSPARLRRRKRNAQDMAQVIARGVIGAVAQGVDVILAHPLTHPLCAVIARGTGTRCVGVYTAAPAMLLPRLSAGSRMPAHAYRIAETLARAAISPLYAPALSWTMRELGVRRTGTRTVVGILRGERVLHGFSRGLLPLGSVLPGGHTCAGYWWPVRDPGWRPDTRLTDFLDSGAAPVFFGFGSVAPGDARQLGATIRTAVRELGLRAVVQAGWQGLDVRGDDILTIGECPHEWLFPRMAALVHHAGPGTVGAGLRAGVPAVPAPLALDQPFWARRMTALGLAPMSLDARSLTATTLAGALSATLRDETYRDRCVALSKAIAAEDGTARVLTALAP</sequence>
<feature type="domain" description="Erythromycin biosynthesis protein CIII-like C-terminal" evidence="2">
    <location>
        <begin position="292"/>
        <end position="400"/>
    </location>
</feature>
<gene>
    <name evidence="3" type="ORF">K7472_02215</name>
</gene>
<dbReference type="CDD" id="cd03784">
    <property type="entry name" value="GT1_Gtf-like"/>
    <property type="match status" value="1"/>
</dbReference>
<dbReference type="Gene3D" id="3.40.50.2000">
    <property type="entry name" value="Glycogen Phosphorylase B"/>
    <property type="match status" value="2"/>
</dbReference>
<dbReference type="PANTHER" id="PTHR48050:SF13">
    <property type="entry name" value="STEROL 3-BETA-GLUCOSYLTRANSFERASE UGT80A2"/>
    <property type="match status" value="1"/>
</dbReference>
<dbReference type="InterPro" id="IPR010610">
    <property type="entry name" value="EryCIII-like_C"/>
</dbReference>
<organism evidence="3 4">
    <name type="scientific">Streptantibioticus parmotrematis</name>
    <dbReference type="NCBI Taxonomy" id="2873249"/>
    <lineage>
        <taxon>Bacteria</taxon>
        <taxon>Bacillati</taxon>
        <taxon>Actinomycetota</taxon>
        <taxon>Actinomycetes</taxon>
        <taxon>Kitasatosporales</taxon>
        <taxon>Streptomycetaceae</taxon>
        <taxon>Streptantibioticus</taxon>
    </lineage>
</organism>
<dbReference type="EMBL" id="JAINVZ010000001">
    <property type="protein sequence ID" value="MBY8883661.1"/>
    <property type="molecule type" value="Genomic_DNA"/>
</dbReference>
<dbReference type="Pfam" id="PF06722">
    <property type="entry name" value="EryCIII-like_C"/>
    <property type="match status" value="1"/>
</dbReference>
<evidence type="ECO:0000259" key="2">
    <source>
        <dbReference type="Pfam" id="PF06722"/>
    </source>
</evidence>
<dbReference type="Proteomes" id="UP001198565">
    <property type="component" value="Unassembled WGS sequence"/>
</dbReference>